<dbReference type="Gene3D" id="3.40.50.2300">
    <property type="match status" value="1"/>
</dbReference>
<evidence type="ECO:0000256" key="1">
    <source>
        <dbReference type="PROSITE-ProRule" id="PRU00169"/>
    </source>
</evidence>
<protein>
    <submittedName>
        <fullName evidence="3">Response regulator</fullName>
    </submittedName>
</protein>
<reference evidence="3 4" key="1">
    <citation type="journal article" date="2019" name="Mar. Drugs">
        <title>Comparative Genomics and CAZyme Genome Repertoires of Marine Zobellia amurskyensis KMM 3526(T) and Zobellia laminariae KMM 3676(T).</title>
        <authorList>
            <person name="Chernysheva N."/>
            <person name="Bystritskaya E."/>
            <person name="Stenkova A."/>
            <person name="Golovkin I."/>
            <person name="Nedashkovskaya O."/>
            <person name="Isaeva M."/>
        </authorList>
    </citation>
    <scope>NUCLEOTIDE SEQUENCE [LARGE SCALE GENOMIC DNA]</scope>
    <source>
        <strain evidence="3 4">KMM 3526</strain>
    </source>
</reference>
<sequence length="150" mass="17193">MVTEQNLLFLVDDDADDRDLFEEAVNQIQIKPEVIAFGDAKQLLEYLEDASHKLPKVIFLDLHLPFISGEDCLIKIRNNKRYNNIHIVIYSTSFVGSMAERLKNLGADLYIQKPTSFSLLTSILERSLSSIFENKLTNSRNIDFIQKATQ</sequence>
<proteinExistence type="predicted"/>
<organism evidence="3 4">
    <name type="scientific">Zobellia amurskyensis</name>
    <dbReference type="NCBI Taxonomy" id="248905"/>
    <lineage>
        <taxon>Bacteria</taxon>
        <taxon>Pseudomonadati</taxon>
        <taxon>Bacteroidota</taxon>
        <taxon>Flavobacteriia</taxon>
        <taxon>Flavobacteriales</taxon>
        <taxon>Flavobacteriaceae</taxon>
        <taxon>Zobellia</taxon>
    </lineage>
</organism>
<accession>A0A7X2ZXA2</accession>
<dbReference type="Proteomes" id="UP000540519">
    <property type="component" value="Unassembled WGS sequence"/>
</dbReference>
<dbReference type="InterPro" id="IPR052893">
    <property type="entry name" value="TCS_response_regulator"/>
</dbReference>
<feature type="modified residue" description="4-aspartylphosphate" evidence="1">
    <location>
        <position position="61"/>
    </location>
</feature>
<dbReference type="InterPro" id="IPR011006">
    <property type="entry name" value="CheY-like_superfamily"/>
</dbReference>
<dbReference type="RefSeq" id="WP_155601185.1">
    <property type="nucleotide sequence ID" value="NZ_RCNR01000064.1"/>
</dbReference>
<gene>
    <name evidence="3" type="ORF">D9O36_19595</name>
</gene>
<dbReference type="PANTHER" id="PTHR44520">
    <property type="entry name" value="RESPONSE REGULATOR RCP1-RELATED"/>
    <property type="match status" value="1"/>
</dbReference>
<dbReference type="EMBL" id="RCNR01000064">
    <property type="protein sequence ID" value="MUH38064.1"/>
    <property type="molecule type" value="Genomic_DNA"/>
</dbReference>
<comment type="caution">
    <text evidence="3">The sequence shown here is derived from an EMBL/GenBank/DDBJ whole genome shotgun (WGS) entry which is preliminary data.</text>
</comment>
<dbReference type="OrthoDB" id="7631574at2"/>
<dbReference type="SUPFAM" id="SSF52172">
    <property type="entry name" value="CheY-like"/>
    <property type="match status" value="1"/>
</dbReference>
<keyword evidence="1" id="KW-0597">Phosphoprotein</keyword>
<name>A0A7X2ZXA2_9FLAO</name>
<dbReference type="PROSITE" id="PS50110">
    <property type="entry name" value="RESPONSE_REGULATORY"/>
    <property type="match status" value="1"/>
</dbReference>
<evidence type="ECO:0000259" key="2">
    <source>
        <dbReference type="PROSITE" id="PS50110"/>
    </source>
</evidence>
<dbReference type="GO" id="GO:0000160">
    <property type="term" value="P:phosphorelay signal transduction system"/>
    <property type="evidence" value="ECO:0007669"/>
    <property type="project" value="InterPro"/>
</dbReference>
<dbReference type="AlphaFoldDB" id="A0A7X2ZXA2"/>
<dbReference type="SMART" id="SM00448">
    <property type="entry name" value="REC"/>
    <property type="match status" value="1"/>
</dbReference>
<dbReference type="Pfam" id="PF00072">
    <property type="entry name" value="Response_reg"/>
    <property type="match status" value="1"/>
</dbReference>
<evidence type="ECO:0000313" key="3">
    <source>
        <dbReference type="EMBL" id="MUH38064.1"/>
    </source>
</evidence>
<dbReference type="InterPro" id="IPR001789">
    <property type="entry name" value="Sig_transdc_resp-reg_receiver"/>
</dbReference>
<keyword evidence="4" id="KW-1185">Reference proteome</keyword>
<feature type="domain" description="Response regulatory" evidence="2">
    <location>
        <begin position="7"/>
        <end position="128"/>
    </location>
</feature>
<evidence type="ECO:0000313" key="4">
    <source>
        <dbReference type="Proteomes" id="UP000540519"/>
    </source>
</evidence>